<dbReference type="GO" id="GO:0010181">
    <property type="term" value="F:FMN binding"/>
    <property type="evidence" value="ECO:0007669"/>
    <property type="project" value="TreeGrafter"/>
</dbReference>
<dbReference type="InterPro" id="IPR000453">
    <property type="entry name" value="Chorismate_synth"/>
</dbReference>
<feature type="binding site" evidence="11">
    <location>
        <position position="46"/>
    </location>
    <ligand>
        <name>NADP(+)</name>
        <dbReference type="ChEBI" id="CHEBI:58349"/>
    </ligand>
</feature>
<dbReference type="Pfam" id="PF01264">
    <property type="entry name" value="Chorismate_synt"/>
    <property type="match status" value="1"/>
</dbReference>
<sequence>MMRFLTAGESHGPALCAIVEGLPANLRVDPAAVNRELARRQQGYGRGGRMKIEKDRVEVLTGLRFKRTLGSPLTLRINNRDFENWTGKMAPDGEAPEELDAVTRPRPGHADLAGAQKYNLADVRDVLERASARETAARVAVGAVAKEMLAAFGISVYSQVVSIGEIAADTLSPDELVIQYEKVENSPVRSADLVAEEKMKTRIDRAKADGDSLGGVFEVVVQGVPVGLGSHVQWDKKLDGRLAGALMSIQAIKGVEIGAGFAAAVRPGSLVHDEIGYEDGRGYFRLTNRAGGLEGGITNGEPLMVRAAMKPIPTLYKPLRSVDMTDHAPFEAAVERSDACAVPAAAIVGEAVVAWEVAVALREKLGGDSTEEMKANLENYLELLARR</sequence>
<dbReference type="PROSITE" id="PS00788">
    <property type="entry name" value="CHORISMATE_SYNTHASE_2"/>
    <property type="match status" value="1"/>
</dbReference>
<dbReference type="SUPFAM" id="SSF103263">
    <property type="entry name" value="Chorismate synthase, AroC"/>
    <property type="match status" value="1"/>
</dbReference>
<keyword evidence="13" id="KW-1185">Reference proteome</keyword>
<comment type="pathway">
    <text evidence="1 11">Metabolic intermediate biosynthesis; chorismate biosynthesis; chorismate from D-erythrose 4-phosphate and phosphoenolpyruvate: step 7/7.</text>
</comment>
<dbReference type="HAMAP" id="MF_00300">
    <property type="entry name" value="Chorismate_synth"/>
    <property type="match status" value="1"/>
</dbReference>
<protein>
    <recommendedName>
        <fullName evidence="3 11">Chorismate synthase</fullName>
        <shortName evidence="11">CS</shortName>
        <ecNumber evidence="3 11">4.2.3.5</ecNumber>
    </recommendedName>
    <alternativeName>
        <fullName evidence="11">5-enolpyruvylshikimate-3-phosphate phospholyase</fullName>
    </alternativeName>
</protein>
<dbReference type="InterPro" id="IPR035904">
    <property type="entry name" value="Chorismate_synth_AroC_sf"/>
</dbReference>
<reference evidence="12 13" key="1">
    <citation type="submission" date="2009-02" db="EMBL/GenBank/DDBJ databases">
        <title>Sequencing of the draft genome and assembly of Dethiobacter alkaliphilus AHT 1.</title>
        <authorList>
            <consortium name="US DOE Joint Genome Institute (JGI-PGF)"/>
            <person name="Lucas S."/>
            <person name="Copeland A."/>
            <person name="Lapidus A."/>
            <person name="Glavina del Rio T."/>
            <person name="Dalin E."/>
            <person name="Tice H."/>
            <person name="Bruce D."/>
            <person name="Goodwin L."/>
            <person name="Pitluck S."/>
            <person name="Larimer F."/>
            <person name="Land M.L."/>
            <person name="Hauser L."/>
            <person name="Muyzer G."/>
        </authorList>
    </citation>
    <scope>NUCLEOTIDE SEQUENCE [LARGE SCALE GENOMIC DNA]</scope>
    <source>
        <strain evidence="12 13">AHT 1</strain>
    </source>
</reference>
<evidence type="ECO:0000256" key="6">
    <source>
        <dbReference type="ARBA" id="ARBA00022643"/>
    </source>
</evidence>
<dbReference type="NCBIfam" id="NF003793">
    <property type="entry name" value="PRK05382.1"/>
    <property type="match status" value="1"/>
</dbReference>
<feature type="binding site" evidence="11">
    <location>
        <begin position="129"/>
        <end position="131"/>
    </location>
    <ligand>
        <name>FMN</name>
        <dbReference type="ChEBI" id="CHEBI:58210"/>
    </ligand>
</feature>
<evidence type="ECO:0000256" key="8">
    <source>
        <dbReference type="ARBA" id="ARBA00022857"/>
    </source>
</evidence>
<dbReference type="GO" id="GO:0004107">
    <property type="term" value="F:chorismate synthase activity"/>
    <property type="evidence" value="ECO:0007669"/>
    <property type="project" value="UniProtKB-UniRule"/>
</dbReference>
<evidence type="ECO:0000256" key="4">
    <source>
        <dbReference type="ARBA" id="ARBA00022605"/>
    </source>
</evidence>
<evidence type="ECO:0000256" key="2">
    <source>
        <dbReference type="ARBA" id="ARBA00008014"/>
    </source>
</evidence>
<evidence type="ECO:0000256" key="1">
    <source>
        <dbReference type="ARBA" id="ARBA00005044"/>
    </source>
</evidence>
<organism evidence="12 13">
    <name type="scientific">Dethiobacter alkaliphilus AHT 1</name>
    <dbReference type="NCBI Taxonomy" id="555088"/>
    <lineage>
        <taxon>Bacteria</taxon>
        <taxon>Bacillati</taxon>
        <taxon>Bacillota</taxon>
        <taxon>Dethiobacteria</taxon>
        <taxon>Dethiobacterales</taxon>
        <taxon>Dethiobacteraceae</taxon>
        <taxon>Dethiobacter</taxon>
    </lineage>
</organism>
<evidence type="ECO:0000256" key="5">
    <source>
        <dbReference type="ARBA" id="ARBA00022630"/>
    </source>
</evidence>
<dbReference type="STRING" id="555088.DealDRAFT_1398"/>
<dbReference type="Gene3D" id="3.60.150.10">
    <property type="entry name" value="Chorismate synthase AroC"/>
    <property type="match status" value="1"/>
</dbReference>
<evidence type="ECO:0000256" key="10">
    <source>
        <dbReference type="ARBA" id="ARBA00023239"/>
    </source>
</evidence>
<dbReference type="RefSeq" id="WP_008516122.1">
    <property type="nucleotide sequence ID" value="NZ_ACJM01000006.1"/>
</dbReference>
<proteinExistence type="inferred from homology"/>
<feature type="binding site" evidence="11">
    <location>
        <begin position="310"/>
        <end position="314"/>
    </location>
    <ligand>
        <name>FMN</name>
        <dbReference type="ChEBI" id="CHEBI:58210"/>
    </ligand>
</feature>
<dbReference type="eggNOG" id="COG0082">
    <property type="taxonomic scope" value="Bacteria"/>
</dbReference>
<dbReference type="PIRSF" id="PIRSF001456">
    <property type="entry name" value="Chorismate_synth"/>
    <property type="match status" value="1"/>
</dbReference>
<dbReference type="EMBL" id="ACJM01000006">
    <property type="protein sequence ID" value="EEG77678.1"/>
    <property type="molecule type" value="Genomic_DNA"/>
</dbReference>
<keyword evidence="4 11" id="KW-0028">Amino-acid biosynthesis</keyword>
<accession>C0GFY9</accession>
<comment type="similarity">
    <text evidence="2 11">Belongs to the chorismate synthase family.</text>
</comment>
<dbReference type="GO" id="GO:0005829">
    <property type="term" value="C:cytosol"/>
    <property type="evidence" value="ECO:0007669"/>
    <property type="project" value="TreeGrafter"/>
</dbReference>
<comment type="caution">
    <text evidence="12">The sequence shown here is derived from an EMBL/GenBank/DDBJ whole genome shotgun (WGS) entry which is preliminary data.</text>
</comment>
<keyword evidence="5 11" id="KW-0285">Flavoprotein</keyword>
<dbReference type="GO" id="GO:0009423">
    <property type="term" value="P:chorismate biosynthetic process"/>
    <property type="evidence" value="ECO:0007669"/>
    <property type="project" value="UniProtKB-UniRule"/>
</dbReference>
<dbReference type="EC" id="4.2.3.5" evidence="3 11"/>
<dbReference type="AlphaFoldDB" id="C0GFY9"/>
<keyword evidence="6 11" id="KW-0288">FMN</keyword>
<name>C0GFY9_DETAL</name>
<feature type="binding site" evidence="11">
    <location>
        <position position="40"/>
    </location>
    <ligand>
        <name>NADP(+)</name>
        <dbReference type="ChEBI" id="CHEBI:58349"/>
    </ligand>
</feature>
<dbReference type="PANTHER" id="PTHR21085">
    <property type="entry name" value="CHORISMATE SYNTHASE"/>
    <property type="match status" value="1"/>
</dbReference>
<dbReference type="GO" id="GO:0009073">
    <property type="term" value="P:aromatic amino acid family biosynthetic process"/>
    <property type="evidence" value="ECO:0007669"/>
    <property type="project" value="UniProtKB-KW"/>
</dbReference>
<evidence type="ECO:0000256" key="9">
    <source>
        <dbReference type="ARBA" id="ARBA00023141"/>
    </source>
</evidence>
<evidence type="ECO:0000256" key="7">
    <source>
        <dbReference type="ARBA" id="ARBA00022827"/>
    </source>
</evidence>
<feature type="binding site" evidence="11">
    <location>
        <position position="295"/>
    </location>
    <ligand>
        <name>FMN</name>
        <dbReference type="ChEBI" id="CHEBI:58210"/>
    </ligand>
</feature>
<comment type="function">
    <text evidence="11">Catalyzes the anti-1,4-elimination of the C-3 phosphate and the C-6 proR hydrogen from 5-enolpyruvylshikimate-3-phosphate (EPSP) to yield chorismate, which is the branch point compound that serves as the starting substrate for the three terminal pathways of aromatic amino acid biosynthesis. This reaction introduces a second double bond into the aromatic ring system.</text>
</comment>
<comment type="subunit">
    <text evidence="11">Homotetramer.</text>
</comment>
<evidence type="ECO:0000313" key="12">
    <source>
        <dbReference type="EMBL" id="EEG77678.1"/>
    </source>
</evidence>
<keyword evidence="10 11" id="KW-0456">Lyase</keyword>
<keyword evidence="7 11" id="KW-0274">FAD</keyword>
<dbReference type="InterPro" id="IPR020541">
    <property type="entry name" value="Chorismate_synthase_CS"/>
</dbReference>
<dbReference type="CDD" id="cd07304">
    <property type="entry name" value="Chorismate_synthase"/>
    <property type="match status" value="1"/>
</dbReference>
<evidence type="ECO:0000256" key="11">
    <source>
        <dbReference type="HAMAP-Rule" id="MF_00300"/>
    </source>
</evidence>
<feature type="binding site" evidence="11">
    <location>
        <position position="336"/>
    </location>
    <ligand>
        <name>FMN</name>
        <dbReference type="ChEBI" id="CHEBI:58210"/>
    </ligand>
</feature>
<gene>
    <name evidence="11" type="primary">aroC</name>
    <name evidence="12" type="ORF">DealDRAFT_1398</name>
</gene>
<evidence type="ECO:0000256" key="3">
    <source>
        <dbReference type="ARBA" id="ARBA00013036"/>
    </source>
</evidence>
<evidence type="ECO:0000313" key="13">
    <source>
        <dbReference type="Proteomes" id="UP000006443"/>
    </source>
</evidence>
<dbReference type="GO" id="GO:0008652">
    <property type="term" value="P:amino acid biosynthetic process"/>
    <property type="evidence" value="ECO:0007669"/>
    <property type="project" value="UniProtKB-KW"/>
</dbReference>
<dbReference type="Proteomes" id="UP000006443">
    <property type="component" value="Unassembled WGS sequence"/>
</dbReference>
<comment type="cofactor">
    <cofactor evidence="11">
        <name>FMNH2</name>
        <dbReference type="ChEBI" id="CHEBI:57618"/>
    </cofactor>
    <text evidence="11">Reduced FMN (FMNH(2)).</text>
</comment>
<keyword evidence="8 11" id="KW-0521">NADP</keyword>
<dbReference type="NCBIfam" id="TIGR00033">
    <property type="entry name" value="aroC"/>
    <property type="match status" value="1"/>
</dbReference>
<comment type="catalytic activity">
    <reaction evidence="11">
        <text>5-O-(1-carboxyvinyl)-3-phosphoshikimate = chorismate + phosphate</text>
        <dbReference type="Rhea" id="RHEA:21020"/>
        <dbReference type="ChEBI" id="CHEBI:29748"/>
        <dbReference type="ChEBI" id="CHEBI:43474"/>
        <dbReference type="ChEBI" id="CHEBI:57701"/>
        <dbReference type="EC" id="4.2.3.5"/>
    </reaction>
</comment>
<dbReference type="FunFam" id="3.60.150.10:FF:000002">
    <property type="entry name" value="Chorismate synthase"/>
    <property type="match status" value="1"/>
</dbReference>
<keyword evidence="9 11" id="KW-0057">Aromatic amino acid biosynthesis</keyword>
<dbReference type="UniPathway" id="UPA00053">
    <property type="reaction ID" value="UER00090"/>
</dbReference>
<feature type="binding site" evidence="11">
    <location>
        <begin position="250"/>
        <end position="251"/>
    </location>
    <ligand>
        <name>FMN</name>
        <dbReference type="ChEBI" id="CHEBI:58210"/>
    </ligand>
</feature>
<dbReference type="PANTHER" id="PTHR21085:SF0">
    <property type="entry name" value="CHORISMATE SYNTHASE"/>
    <property type="match status" value="1"/>
</dbReference>